<keyword evidence="4" id="KW-1185">Reference proteome</keyword>
<dbReference type="VEuPathDB" id="FungiDB:GGTG_10916"/>
<gene>
    <name evidence="3" type="primary">20351374</name>
    <name evidence="2" type="ORF">GGTG_10916</name>
</gene>
<dbReference type="HOGENOM" id="CLU_2512772_0_0_1"/>
<dbReference type="EnsemblFungi" id="EJT71662">
    <property type="protein sequence ID" value="EJT71662"/>
    <property type="gene ID" value="GGTG_10916"/>
</dbReference>
<reference evidence="2" key="2">
    <citation type="submission" date="2010-07" db="EMBL/GenBank/DDBJ databases">
        <authorList>
            <consortium name="The Broad Institute Genome Sequencing Platform"/>
            <consortium name="Broad Institute Genome Sequencing Center for Infectious Disease"/>
            <person name="Ma L.-J."/>
            <person name="Dead R."/>
            <person name="Young S."/>
            <person name="Zeng Q."/>
            <person name="Koehrsen M."/>
            <person name="Alvarado L."/>
            <person name="Berlin A."/>
            <person name="Chapman S.B."/>
            <person name="Chen Z."/>
            <person name="Freedman E."/>
            <person name="Gellesch M."/>
            <person name="Goldberg J."/>
            <person name="Griggs A."/>
            <person name="Gujja S."/>
            <person name="Heilman E.R."/>
            <person name="Heiman D."/>
            <person name="Hepburn T."/>
            <person name="Howarth C."/>
            <person name="Jen D."/>
            <person name="Larson L."/>
            <person name="Mehta T."/>
            <person name="Neiman D."/>
            <person name="Pearson M."/>
            <person name="Roberts A."/>
            <person name="Saif S."/>
            <person name="Shea T."/>
            <person name="Shenoy N."/>
            <person name="Sisk P."/>
            <person name="Stolte C."/>
            <person name="Sykes S."/>
            <person name="Walk T."/>
            <person name="White J."/>
            <person name="Yandava C."/>
            <person name="Haas B."/>
            <person name="Nusbaum C."/>
            <person name="Birren B."/>
        </authorList>
    </citation>
    <scope>NUCLEOTIDE SEQUENCE</scope>
    <source>
        <strain evidence="2">R3-111a-1</strain>
    </source>
</reference>
<feature type="region of interest" description="Disordered" evidence="1">
    <location>
        <begin position="45"/>
        <end position="85"/>
    </location>
</feature>
<dbReference type="GeneID" id="20351374"/>
<reference evidence="4" key="1">
    <citation type="submission" date="2010-07" db="EMBL/GenBank/DDBJ databases">
        <title>The genome sequence of Gaeumannomyces graminis var. tritici strain R3-111a-1.</title>
        <authorList>
            <consortium name="The Broad Institute Genome Sequencing Platform"/>
            <person name="Ma L.-J."/>
            <person name="Dead R."/>
            <person name="Young S."/>
            <person name="Zeng Q."/>
            <person name="Koehrsen M."/>
            <person name="Alvarado L."/>
            <person name="Berlin A."/>
            <person name="Chapman S.B."/>
            <person name="Chen Z."/>
            <person name="Freedman E."/>
            <person name="Gellesch M."/>
            <person name="Goldberg J."/>
            <person name="Griggs A."/>
            <person name="Gujja S."/>
            <person name="Heilman E.R."/>
            <person name="Heiman D."/>
            <person name="Hepburn T."/>
            <person name="Howarth C."/>
            <person name="Jen D."/>
            <person name="Larson L."/>
            <person name="Mehta T."/>
            <person name="Neiman D."/>
            <person name="Pearson M."/>
            <person name="Roberts A."/>
            <person name="Saif S."/>
            <person name="Shea T."/>
            <person name="Shenoy N."/>
            <person name="Sisk P."/>
            <person name="Stolte C."/>
            <person name="Sykes S."/>
            <person name="Walk T."/>
            <person name="White J."/>
            <person name="Yandava C."/>
            <person name="Haas B."/>
            <person name="Nusbaum C."/>
            <person name="Birren B."/>
        </authorList>
    </citation>
    <scope>NUCLEOTIDE SEQUENCE [LARGE SCALE GENOMIC DNA]</scope>
    <source>
        <strain evidence="4">R3-111a-1</strain>
    </source>
</reference>
<evidence type="ECO:0000313" key="4">
    <source>
        <dbReference type="Proteomes" id="UP000006039"/>
    </source>
</evidence>
<evidence type="ECO:0000313" key="3">
    <source>
        <dbReference type="EnsemblFungi" id="EJT71662"/>
    </source>
</evidence>
<name>J3PBP5_GAET3</name>
<accession>J3PBP5</accession>
<reference evidence="3" key="4">
    <citation type="journal article" date="2015" name="G3 (Bethesda)">
        <title>Genome sequences of three phytopathogenic species of the Magnaporthaceae family of fungi.</title>
        <authorList>
            <person name="Okagaki L.H."/>
            <person name="Nunes C.C."/>
            <person name="Sailsbery J."/>
            <person name="Clay B."/>
            <person name="Brown D."/>
            <person name="John T."/>
            <person name="Oh Y."/>
            <person name="Young N."/>
            <person name="Fitzgerald M."/>
            <person name="Haas B.J."/>
            <person name="Zeng Q."/>
            <person name="Young S."/>
            <person name="Adiconis X."/>
            <person name="Fan L."/>
            <person name="Levin J.Z."/>
            <person name="Mitchell T.K."/>
            <person name="Okubara P.A."/>
            <person name="Farman M.L."/>
            <person name="Kohn L.M."/>
            <person name="Birren B."/>
            <person name="Ma L.-J."/>
            <person name="Dean R.A."/>
        </authorList>
    </citation>
    <scope>NUCLEOTIDE SEQUENCE</scope>
    <source>
        <strain evidence="3">R3-111a-1</strain>
    </source>
</reference>
<organism evidence="2">
    <name type="scientific">Gaeumannomyces tritici (strain R3-111a-1)</name>
    <name type="common">Wheat and barley take-all root rot fungus</name>
    <name type="synonym">Gaeumannomyces graminis var. tritici</name>
    <dbReference type="NCBI Taxonomy" id="644352"/>
    <lineage>
        <taxon>Eukaryota</taxon>
        <taxon>Fungi</taxon>
        <taxon>Dikarya</taxon>
        <taxon>Ascomycota</taxon>
        <taxon>Pezizomycotina</taxon>
        <taxon>Sordariomycetes</taxon>
        <taxon>Sordariomycetidae</taxon>
        <taxon>Magnaporthales</taxon>
        <taxon>Magnaporthaceae</taxon>
        <taxon>Gaeumannomyces</taxon>
    </lineage>
</organism>
<evidence type="ECO:0000313" key="2">
    <source>
        <dbReference type="EMBL" id="EJT71662.1"/>
    </source>
</evidence>
<reference evidence="2" key="3">
    <citation type="submission" date="2010-09" db="EMBL/GenBank/DDBJ databases">
        <title>Annotation of Gaeumannomyces graminis var. tritici R3-111a-1.</title>
        <authorList>
            <consortium name="The Broad Institute Genome Sequencing Platform"/>
            <person name="Ma L.-J."/>
            <person name="Dead R."/>
            <person name="Young S.K."/>
            <person name="Zeng Q."/>
            <person name="Gargeya S."/>
            <person name="Fitzgerald M."/>
            <person name="Haas B."/>
            <person name="Abouelleil A."/>
            <person name="Alvarado L."/>
            <person name="Arachchi H.M."/>
            <person name="Berlin A."/>
            <person name="Brown A."/>
            <person name="Chapman S.B."/>
            <person name="Chen Z."/>
            <person name="Dunbar C."/>
            <person name="Freedman E."/>
            <person name="Gearin G."/>
            <person name="Gellesch M."/>
            <person name="Goldberg J."/>
            <person name="Griggs A."/>
            <person name="Gujja S."/>
            <person name="Heiman D."/>
            <person name="Howarth C."/>
            <person name="Larson L."/>
            <person name="Lui A."/>
            <person name="MacDonald P.J.P."/>
            <person name="Mehta T."/>
            <person name="Montmayeur A."/>
            <person name="Murphy C."/>
            <person name="Neiman D."/>
            <person name="Pearson M."/>
            <person name="Priest M."/>
            <person name="Roberts A."/>
            <person name="Saif S."/>
            <person name="Shea T."/>
            <person name="Shenoy N."/>
            <person name="Sisk P."/>
            <person name="Stolte C."/>
            <person name="Sykes S."/>
            <person name="Yandava C."/>
            <person name="Wortman J."/>
            <person name="Nusbaum C."/>
            <person name="Birren B."/>
        </authorList>
    </citation>
    <scope>NUCLEOTIDE SEQUENCE</scope>
    <source>
        <strain evidence="2">R3-111a-1</strain>
    </source>
</reference>
<proteinExistence type="predicted"/>
<reference evidence="3" key="5">
    <citation type="submission" date="2018-04" db="UniProtKB">
        <authorList>
            <consortium name="EnsemblFungi"/>
        </authorList>
    </citation>
    <scope>IDENTIFICATION</scope>
    <source>
        <strain evidence="3">R3-111a-1</strain>
    </source>
</reference>
<dbReference type="EMBL" id="GL385400">
    <property type="protein sequence ID" value="EJT71662.1"/>
    <property type="molecule type" value="Genomic_DNA"/>
</dbReference>
<sequence length="85" mass="8864">MLNAVPSPFMPNEATNCERQAVETHQIIIIQMGFAITFAVPQVAHPGRLPSNSKTGPPPAPTPTPAFSALAPSGKPRDPAPPTSP</sequence>
<protein>
    <submittedName>
        <fullName evidence="2 3">Uncharacterized protein</fullName>
    </submittedName>
</protein>
<evidence type="ECO:0000256" key="1">
    <source>
        <dbReference type="SAM" id="MobiDB-lite"/>
    </source>
</evidence>
<dbReference type="AlphaFoldDB" id="J3PBP5"/>
<dbReference type="RefSeq" id="XP_009227059.1">
    <property type="nucleotide sequence ID" value="XM_009228795.1"/>
</dbReference>
<dbReference type="Proteomes" id="UP000006039">
    <property type="component" value="Unassembled WGS sequence"/>
</dbReference>